<dbReference type="AlphaFoldDB" id="A0AAN7Z1M5"/>
<protein>
    <submittedName>
        <fullName evidence="1">Uncharacterized protein</fullName>
    </submittedName>
</protein>
<proteinExistence type="predicted"/>
<gene>
    <name evidence="1" type="ORF">RRF57_009439</name>
</gene>
<comment type="caution">
    <text evidence="1">The sequence shown here is derived from an EMBL/GenBank/DDBJ whole genome shotgun (WGS) entry which is preliminary data.</text>
</comment>
<evidence type="ECO:0000313" key="2">
    <source>
        <dbReference type="Proteomes" id="UP001305414"/>
    </source>
</evidence>
<reference evidence="1 2" key="1">
    <citation type="submission" date="2023-10" db="EMBL/GenBank/DDBJ databases">
        <title>Draft genome sequence of Xylaria bambusicola isolate GMP-LS, the root and basal stem rot pathogen of sugarcane in Indonesia.</title>
        <authorList>
            <person name="Selvaraj P."/>
            <person name="Muralishankar V."/>
            <person name="Muruganantham S."/>
            <person name="Sp S."/>
            <person name="Haryani S."/>
            <person name="Lau K.J.X."/>
            <person name="Naqvi N.I."/>
        </authorList>
    </citation>
    <scope>NUCLEOTIDE SEQUENCE [LARGE SCALE GENOMIC DNA]</scope>
    <source>
        <strain evidence="1">GMP-LS</strain>
    </source>
</reference>
<name>A0AAN7Z1M5_9PEZI</name>
<accession>A0AAN7Z1M5</accession>
<keyword evidence="2" id="KW-1185">Reference proteome</keyword>
<sequence length="140" mass="15292">MSCVVNFGSCTLHAVSTWGPNNELIGNPDVDSSPSWSNKAFYIPAASSASHDVGFTLEPGTDMDTSGFIFYDATLLHVSEDNSLQSLWYALPTQYEKVWSLRWNATGDESDGHLAVTLRTVPPARPFHDLGEDAGLWLQA</sequence>
<dbReference type="Proteomes" id="UP001305414">
    <property type="component" value="Unassembled WGS sequence"/>
</dbReference>
<dbReference type="EMBL" id="JAWHQM010000035">
    <property type="protein sequence ID" value="KAK5633725.1"/>
    <property type="molecule type" value="Genomic_DNA"/>
</dbReference>
<organism evidence="1 2">
    <name type="scientific">Xylaria bambusicola</name>
    <dbReference type="NCBI Taxonomy" id="326684"/>
    <lineage>
        <taxon>Eukaryota</taxon>
        <taxon>Fungi</taxon>
        <taxon>Dikarya</taxon>
        <taxon>Ascomycota</taxon>
        <taxon>Pezizomycotina</taxon>
        <taxon>Sordariomycetes</taxon>
        <taxon>Xylariomycetidae</taxon>
        <taxon>Xylariales</taxon>
        <taxon>Xylariaceae</taxon>
        <taxon>Xylaria</taxon>
    </lineage>
</organism>
<evidence type="ECO:0000313" key="1">
    <source>
        <dbReference type="EMBL" id="KAK5633725.1"/>
    </source>
</evidence>